<evidence type="ECO:0000313" key="8">
    <source>
        <dbReference type="EnsemblMetazoa" id="XP_019766776.1"/>
    </source>
</evidence>
<feature type="domain" description="C2H2-type" evidence="7">
    <location>
        <begin position="2096"/>
        <end position="2124"/>
    </location>
</feature>
<feature type="region of interest" description="Disordered" evidence="6">
    <location>
        <begin position="34"/>
        <end position="66"/>
    </location>
</feature>
<evidence type="ECO:0000256" key="4">
    <source>
        <dbReference type="ARBA" id="ARBA00022833"/>
    </source>
</evidence>
<dbReference type="InterPro" id="IPR013087">
    <property type="entry name" value="Znf_C2H2_type"/>
</dbReference>
<evidence type="ECO:0000256" key="6">
    <source>
        <dbReference type="SAM" id="MobiDB-lite"/>
    </source>
</evidence>
<evidence type="ECO:0000256" key="3">
    <source>
        <dbReference type="ARBA" id="ARBA00022771"/>
    </source>
</evidence>
<dbReference type="PROSITE" id="PS50157">
    <property type="entry name" value="ZINC_FINGER_C2H2_2"/>
    <property type="match status" value="5"/>
</dbReference>
<protein>
    <recommendedName>
        <fullName evidence="7">C2H2-type domain-containing protein</fullName>
    </recommendedName>
</protein>
<dbReference type="GO" id="GO:0005634">
    <property type="term" value="C:nucleus"/>
    <property type="evidence" value="ECO:0007669"/>
    <property type="project" value="TreeGrafter"/>
</dbReference>
<keyword evidence="3 5" id="KW-0863">Zinc-finger</keyword>
<feature type="domain" description="C2H2-type" evidence="7">
    <location>
        <begin position="1995"/>
        <end position="2022"/>
    </location>
</feature>
<proteinExistence type="predicted"/>
<accession>A0AAR5Q115</accession>
<feature type="region of interest" description="Disordered" evidence="6">
    <location>
        <begin position="1810"/>
        <end position="1862"/>
    </location>
</feature>
<keyword evidence="1" id="KW-0479">Metal-binding</keyword>
<evidence type="ECO:0000256" key="5">
    <source>
        <dbReference type="PROSITE-ProRule" id="PRU00042"/>
    </source>
</evidence>
<feature type="compositionally biased region" description="Basic and acidic residues" evidence="6">
    <location>
        <begin position="201"/>
        <end position="226"/>
    </location>
</feature>
<feature type="region of interest" description="Disordered" evidence="6">
    <location>
        <begin position="1195"/>
        <end position="1218"/>
    </location>
</feature>
<feature type="compositionally biased region" description="Polar residues" evidence="6">
    <location>
        <begin position="114"/>
        <end position="133"/>
    </location>
</feature>
<feature type="compositionally biased region" description="Basic residues" evidence="6">
    <location>
        <begin position="50"/>
        <end position="60"/>
    </location>
</feature>
<feature type="compositionally biased region" description="Polar residues" evidence="6">
    <location>
        <begin position="1749"/>
        <end position="1770"/>
    </location>
</feature>
<evidence type="ECO:0000256" key="1">
    <source>
        <dbReference type="ARBA" id="ARBA00022723"/>
    </source>
</evidence>
<dbReference type="GO" id="GO:0008270">
    <property type="term" value="F:zinc ion binding"/>
    <property type="evidence" value="ECO:0007669"/>
    <property type="project" value="UniProtKB-KW"/>
</dbReference>
<feature type="domain" description="C2H2-type" evidence="7">
    <location>
        <begin position="2306"/>
        <end position="2334"/>
    </location>
</feature>
<feature type="compositionally biased region" description="Polar residues" evidence="6">
    <location>
        <begin position="2164"/>
        <end position="2175"/>
    </location>
</feature>
<keyword evidence="2" id="KW-0677">Repeat</keyword>
<dbReference type="PROSITE" id="PS00028">
    <property type="entry name" value="ZINC_FINGER_C2H2_1"/>
    <property type="match status" value="5"/>
</dbReference>
<feature type="region of interest" description="Disordered" evidence="6">
    <location>
        <begin position="1730"/>
        <end position="1777"/>
    </location>
</feature>
<dbReference type="PANTHER" id="PTHR24403:SF67">
    <property type="entry name" value="FI01116P-RELATED"/>
    <property type="match status" value="1"/>
</dbReference>
<dbReference type="SMART" id="SM00355">
    <property type="entry name" value="ZnF_C2H2"/>
    <property type="match status" value="23"/>
</dbReference>
<feature type="region of interest" description="Disordered" evidence="6">
    <location>
        <begin position="91"/>
        <end position="137"/>
    </location>
</feature>
<feature type="region of interest" description="Disordered" evidence="6">
    <location>
        <begin position="1380"/>
        <end position="1399"/>
    </location>
</feature>
<evidence type="ECO:0000256" key="2">
    <source>
        <dbReference type="ARBA" id="ARBA00022737"/>
    </source>
</evidence>
<organism evidence="8 9">
    <name type="scientific">Dendroctonus ponderosae</name>
    <name type="common">Mountain pine beetle</name>
    <dbReference type="NCBI Taxonomy" id="77166"/>
    <lineage>
        <taxon>Eukaryota</taxon>
        <taxon>Metazoa</taxon>
        <taxon>Ecdysozoa</taxon>
        <taxon>Arthropoda</taxon>
        <taxon>Hexapoda</taxon>
        <taxon>Insecta</taxon>
        <taxon>Pterygota</taxon>
        <taxon>Neoptera</taxon>
        <taxon>Endopterygota</taxon>
        <taxon>Coleoptera</taxon>
        <taxon>Polyphaga</taxon>
        <taxon>Cucujiformia</taxon>
        <taxon>Curculionidae</taxon>
        <taxon>Scolytinae</taxon>
        <taxon>Dendroctonus</taxon>
    </lineage>
</organism>
<dbReference type="GeneID" id="109542141"/>
<feature type="region of interest" description="Disordered" evidence="6">
    <location>
        <begin position="946"/>
        <end position="972"/>
    </location>
</feature>
<sequence>MSTVIDERLLRRNSKCIGEHDNSQLMVLQGEQDNSIKVPKPTDPPILKKPVSKLRKRPGPKSKTFGYVENEQCNILSDNENTPLAQLRSNPQASELAKSGEDRSNRDNLVGADNVSNKSKSLTTAPPSDNSLKTSRKRKRSLEKLIAEDSGDNLDSIITLSSRSCRAAKQKATEKLKSLMENSDPPPESSKVPEKNTALNESRKSQENQSKDIVKEKLNLQGKKVESQPVQQIEHRSKSDDFQSNEQDLNVFTCRTDILQEDAKKIEEDRLRKMDELNKSIGSRPLKLEFVNKLSEMLNNEQNEQLAMENVSIDVKVEPNDSYSTNSSITLGSTEYVHNFQSPTVFRSDHMHLVTKKPVLEEQPTVHQADIKFNQNKPNSLFSNMIEKLQGKVNEAAENQQEVLTQTEESIGNTSPVDNGTTSSVVLAMADLIKVTKMDNELIYSCIANNCYVSTKDKLVFQLHCKFGHKNLNLKSSLCSKCGILIEPTPDTTLLENLYDHLVYAHSDFLSMAASLRMRKLSGDKLSIKDEEKLHQPSVENVEKDRESTADYAYENDTTNNSAGNEDSCAGEAVEVAEDNPFSFKIASVMSLAESNDQPTNPSDDTPVTNIVPLNNVPTLSLLGKPPIKQNSAMPLVVKEAKMSTNELKKPKKAPRVMKKFIAAPFDLYKCPHFYCGFSTNVRILITRHVKVHLTQSIVAMVPCVYCDIKTPWEHVPMHIDIRHANSRFSCSLCLYRGILKEYVELHQKAVHHNVPCSIITIPSPRAVKKFSAVAPKNNLRVICKPFRCVCKNKEGLSEVHEFLLERDFVNHIKTLHDNSILECSYNDCLQKISSSEILDHWAHCHGVYSFQCAYCRVSGKDRYILYSHFWMCHSNLMPDILDRTTHPESNEDLRYTDEAFNQIRHIKIDALKKIAANENRLSTLTNSSAAGKEITFHDEIPAGSSMSQPSLSALPNSSPTSNQPSQRLPPTSKLQLVLSSKLGTKDKIYIVPASVVSATSTTTTATTNTTVSAIKASEQPKGPVRIGNITIYPAESALCNPPIRKIQSSQSNISATSMITHSTDASANFKVVPIHKSVRASGLSNEQNTPCGELIPLCTRNSVKKHDLLKSAIDSILTEADQRSYELTTEPMSIEKSKNTLSTLTEPIKPDILLRPSNVGDDLHKIESIASIEHIEIVENSTIETTKELPIASTNSIDPLSENPLTEESPLSKDGRSVNNFNKFSPGAEPAVLLKIGNMHRSASMISNSDDESDYLSAEKKQRGLSGHELFRCSTCNLSFVNVKAFKSHVFSSFKCKQILRCAHCHKLLKSFLRLTDHILTHGLARFSCSLCDDKFTIASIARHHMRSRHSLNQTTLVPLIADQFDPEEDCFVIKPSQATPGTSREKDVTNETPNYTGDNSTYAPDQIDCIPIRQIFSSNVKCGVCNYQTKVRVNIIRHLQMHLDEKAVSDSAPVNPVPCLEKNEKMFDKMINFAASSITTGRMSGTAKDKKDEEKEEIYPDYVPTHRRYVCGAEGCAYLCPEESNLKHHLMALHSDDNNFICAHCKIKIEPNDIEHVMKHFKMHGLHLYKCHYCHFVHHLKHKIEKHSQDSHPDVAAKVDTIRYMESEPQAFTYQDEIATPHSSPTKLKPWCCCMCKSKYNTREDVQAHIIRKHNVDTQYKCTLCAFKSDDEVGCQDHFKDNHPNHTFDIVLMYQKVEEEINEEQNRIRFDTTPLWQRDKHRVRHIRGILFDDSSPQPTKSAKKMKTQNSTKTANASTPKAVSSPSKDLSNSVVKSSASGSLKSCYRISDSTARSNLWDCIDAVARGSDSMVDDNQPSTSGLYHNKNIESLPPQKGLDEPGTENMKIPKMEQPEEDDSDDVIDVTQSPKVIVIDSEDSDHEDGKSMQSDATDISDTPNTTDQENISVSKNRTVKRSGGNILHEPAKVAKIDDTVESDYAMAISCSKENLVRLFGDLGEPHNKQWMCPKCRKFKSKRVGDFMFHIYKDFNLYRYRCNSCKDISITYKYMQEHLKVHPGCKEDIIEPLATNIKLNTWIHMVIQKQSALILKNTPLLKTNSLLTGPMDIKCLFCPKKFMSMPECCEHMLYHWVMMPYQCQHCRNEFFTIYDLKHHHHVEHPDANIYLEPKGATLEKALHCIEKTKKKALPPAEGMDLSNKPELNENPSKTKVTSGVNKRAPKTQKPLKNEPKADGEVAVNPVINLEDEDESSDHSKAESASHTDKVYACETCAFFTEDKAEIMTHLKSIHEICFTKFHILSKLRADSEFVPKMACNICEDIFSELNLRRHFLEVHRDEQLLYAPYRFKCSLCTARFYSKAKMNSHFVTVHGISRVNFQTVGNKKTGITRKARYKEFSCTLCNFVTCSATTVPIRWHLRGHLKPISCNYCSARFQKQGEYSLHCQSAHEGCDESYTVLNDVMNELSEAMRTIITNAIPILPEPSKSAKKKNFARKSTSALLQRCSDDEKCNSTLDLSSISTTFHLNDLEYTTTAQEMMKIVNMDTYVDMSDCTVEVLKIDRIIDDVWPLLKD</sequence>
<keyword evidence="9" id="KW-1185">Reference proteome</keyword>
<feature type="compositionally biased region" description="Polar residues" evidence="6">
    <location>
        <begin position="1815"/>
        <end position="1824"/>
    </location>
</feature>
<feature type="region of interest" description="Disordered" evidence="6">
    <location>
        <begin position="171"/>
        <end position="244"/>
    </location>
</feature>
<evidence type="ECO:0000313" key="9">
    <source>
        <dbReference type="Proteomes" id="UP000019118"/>
    </source>
</evidence>
<dbReference type="InterPro" id="IPR050688">
    <property type="entry name" value="Zinc_finger/UBP_domain"/>
</dbReference>
<dbReference type="GO" id="GO:0045944">
    <property type="term" value="P:positive regulation of transcription by RNA polymerase II"/>
    <property type="evidence" value="ECO:0007669"/>
    <property type="project" value="TreeGrafter"/>
</dbReference>
<feature type="compositionally biased region" description="Polar residues" evidence="6">
    <location>
        <begin position="1887"/>
        <end position="1908"/>
    </location>
</feature>
<reference evidence="9" key="1">
    <citation type="journal article" date="2013" name="Genome Biol.">
        <title>Draft genome of the mountain pine beetle, Dendroctonus ponderosae Hopkins, a major forest pest.</title>
        <authorList>
            <person name="Keeling C.I."/>
            <person name="Yuen M.M."/>
            <person name="Liao N.Y."/>
            <person name="Docking T.R."/>
            <person name="Chan S.K."/>
            <person name="Taylor G.A."/>
            <person name="Palmquist D.L."/>
            <person name="Jackman S.D."/>
            <person name="Nguyen A."/>
            <person name="Li M."/>
            <person name="Henderson H."/>
            <person name="Janes J.K."/>
            <person name="Zhao Y."/>
            <person name="Pandoh P."/>
            <person name="Moore R."/>
            <person name="Sperling F.A."/>
            <person name="Huber D.P."/>
            <person name="Birol I."/>
            <person name="Jones S.J."/>
            <person name="Bohlmann J."/>
        </authorList>
    </citation>
    <scope>NUCLEOTIDE SEQUENCE</scope>
</reference>
<feature type="region of interest" description="Disordered" evidence="6">
    <location>
        <begin position="2148"/>
        <end position="2193"/>
    </location>
</feature>
<feature type="compositionally biased region" description="Low complexity" evidence="6">
    <location>
        <begin position="956"/>
        <end position="967"/>
    </location>
</feature>
<dbReference type="Gene3D" id="3.30.160.60">
    <property type="entry name" value="Classic Zinc Finger"/>
    <property type="match status" value="3"/>
</dbReference>
<dbReference type="PANTHER" id="PTHR24403">
    <property type="entry name" value="ZINC FINGER PROTEIN"/>
    <property type="match status" value="1"/>
</dbReference>
<dbReference type="Proteomes" id="UP000019118">
    <property type="component" value="Unassembled WGS sequence"/>
</dbReference>
<feature type="compositionally biased region" description="Polar residues" evidence="6">
    <location>
        <begin position="1195"/>
        <end position="1207"/>
    </location>
</feature>
<dbReference type="EnsemblMetazoa" id="XM_019911217.1">
    <property type="protein sequence ID" value="XP_019766776.1"/>
    <property type="gene ID" value="LOC109542141"/>
</dbReference>
<reference evidence="8" key="2">
    <citation type="submission" date="2024-08" db="UniProtKB">
        <authorList>
            <consortium name="EnsemblMetazoa"/>
        </authorList>
    </citation>
    <scope>IDENTIFICATION</scope>
</reference>
<feature type="region of interest" description="Disordered" evidence="6">
    <location>
        <begin position="1876"/>
        <end position="1908"/>
    </location>
</feature>
<evidence type="ECO:0000259" key="7">
    <source>
        <dbReference type="PROSITE" id="PS50157"/>
    </source>
</evidence>
<dbReference type="KEGG" id="dpa:109542141"/>
<keyword evidence="4" id="KW-0862">Zinc</keyword>
<feature type="domain" description="C2H2-type" evidence="7">
    <location>
        <begin position="1422"/>
        <end position="1449"/>
    </location>
</feature>
<name>A0AAR5Q115_DENPD</name>
<feature type="domain" description="C2H2-type" evidence="7">
    <location>
        <begin position="1328"/>
        <end position="1356"/>
    </location>
</feature>
<feature type="compositionally biased region" description="Polar residues" evidence="6">
    <location>
        <begin position="946"/>
        <end position="955"/>
    </location>
</feature>